<organism evidence="2 3">
    <name type="scientific">Catenovulum sediminis</name>
    <dbReference type="NCBI Taxonomy" id="1740262"/>
    <lineage>
        <taxon>Bacteria</taxon>
        <taxon>Pseudomonadati</taxon>
        <taxon>Pseudomonadota</taxon>
        <taxon>Gammaproteobacteria</taxon>
        <taxon>Alteromonadales</taxon>
        <taxon>Alteromonadaceae</taxon>
        <taxon>Catenovulum</taxon>
    </lineage>
</organism>
<protein>
    <submittedName>
        <fullName evidence="2">EAL domain-containing protein</fullName>
    </submittedName>
</protein>
<reference evidence="2 3" key="1">
    <citation type="submission" date="2024-06" db="EMBL/GenBank/DDBJ databases">
        <authorList>
            <person name="Chen R.Y."/>
        </authorList>
    </citation>
    <scope>NUCLEOTIDE SEQUENCE [LARGE SCALE GENOMIC DNA]</scope>
    <source>
        <strain evidence="2 3">D2</strain>
    </source>
</reference>
<dbReference type="InterPro" id="IPR001633">
    <property type="entry name" value="EAL_dom"/>
</dbReference>
<dbReference type="Proteomes" id="UP001467690">
    <property type="component" value="Unassembled WGS sequence"/>
</dbReference>
<dbReference type="RefSeq" id="WP_185976560.1">
    <property type="nucleotide sequence ID" value="NZ_CP041660.1"/>
</dbReference>
<dbReference type="CDD" id="cd01948">
    <property type="entry name" value="EAL"/>
    <property type="match status" value="1"/>
</dbReference>
<name>A0ABV1RMK1_9ALTE</name>
<dbReference type="Pfam" id="PF00563">
    <property type="entry name" value="EAL"/>
    <property type="match status" value="1"/>
</dbReference>
<dbReference type="PANTHER" id="PTHR33121:SF79">
    <property type="entry name" value="CYCLIC DI-GMP PHOSPHODIESTERASE PDED-RELATED"/>
    <property type="match status" value="1"/>
</dbReference>
<dbReference type="InterPro" id="IPR050706">
    <property type="entry name" value="Cyclic-di-GMP_PDE-like"/>
</dbReference>
<accession>A0ABV1RMK1</accession>
<comment type="caution">
    <text evidence="2">The sequence shown here is derived from an EMBL/GenBank/DDBJ whole genome shotgun (WGS) entry which is preliminary data.</text>
</comment>
<dbReference type="Gene3D" id="3.20.20.450">
    <property type="entry name" value="EAL domain"/>
    <property type="match status" value="1"/>
</dbReference>
<dbReference type="EMBL" id="JBELOE010000284">
    <property type="protein sequence ID" value="MER2494164.1"/>
    <property type="molecule type" value="Genomic_DNA"/>
</dbReference>
<evidence type="ECO:0000313" key="2">
    <source>
        <dbReference type="EMBL" id="MER2494164.1"/>
    </source>
</evidence>
<dbReference type="PANTHER" id="PTHR33121">
    <property type="entry name" value="CYCLIC DI-GMP PHOSPHODIESTERASE PDEF"/>
    <property type="match status" value="1"/>
</dbReference>
<dbReference type="InterPro" id="IPR035919">
    <property type="entry name" value="EAL_sf"/>
</dbReference>
<dbReference type="PROSITE" id="PS50883">
    <property type="entry name" value="EAL"/>
    <property type="match status" value="1"/>
</dbReference>
<evidence type="ECO:0000313" key="3">
    <source>
        <dbReference type="Proteomes" id="UP001467690"/>
    </source>
</evidence>
<evidence type="ECO:0000259" key="1">
    <source>
        <dbReference type="PROSITE" id="PS50883"/>
    </source>
</evidence>
<dbReference type="SMART" id="SM00052">
    <property type="entry name" value="EAL"/>
    <property type="match status" value="1"/>
</dbReference>
<sequence>MHNELDTELNVLTRSAFFKQLKTHYRATKHTQQQSLFIAMEYECISQLRSVLNVDNVTYLLKRSVQIFQDNLPDNAVVGRSLKEINAFLPDFDESQLDQLIECLQSAFNVPIVLPNGQILEVKPKLISAMFPGVFDRTDNADRIINQMAMFLGYCDQTNSTSQHFHLDKSTLNYLNHRVAIDRLILGAQANDEFKVVYQPKVNISNGVIIGAEALIRWESPELGWVSPLQFIERAEFTGMIQPMSLFVLHQSIQALDHCREIDDKFIVSINLSASCIESNYFVDELEYYILNSGHPAACFEFEVTESVAIKNYQVAHHALQRLRDLGCRIALDDFGTGHSSLAWLSKMPLDTLKIDRRFIVNMLHSVADIQVVKTIVALGHACGLDVIAEGIEEKQQADLAYLELNCLYAQGYLFGKPMALSDLLVKLSDAPVQSRSNQKVKISSTLCDVLHCLRLS</sequence>
<dbReference type="SUPFAM" id="SSF141868">
    <property type="entry name" value="EAL domain-like"/>
    <property type="match status" value="1"/>
</dbReference>
<proteinExistence type="predicted"/>
<gene>
    <name evidence="2" type="ORF">ABS311_19990</name>
</gene>
<feature type="domain" description="EAL" evidence="1">
    <location>
        <begin position="178"/>
        <end position="432"/>
    </location>
</feature>
<keyword evidence="3" id="KW-1185">Reference proteome</keyword>